<sequence length="32" mass="3950">MKFLIIPVFFALLFLFLFLSNHFIFPDLFERL</sequence>
<reference evidence="1 2" key="1">
    <citation type="journal article" date="2007" name="Nat. Biotechnol.">
        <title>Genome sequence and identification of candidate vaccine antigens from the animal pathogen Dichelobacter nodosus.</title>
        <authorList>
            <person name="Myers G.S."/>
            <person name="Parker D."/>
            <person name="Al-Hasani K."/>
            <person name="Kennan R.M."/>
            <person name="Seemann T."/>
            <person name="Ren Q."/>
            <person name="Badger J.H."/>
            <person name="Selengut J.D."/>
            <person name="Deboy R.T."/>
            <person name="Tettelin H."/>
            <person name="Boyce J.D."/>
            <person name="McCarl V.P."/>
            <person name="Han X."/>
            <person name="Nelson W.C."/>
            <person name="Madupu R."/>
            <person name="Mohamoud Y."/>
            <person name="Holley T."/>
            <person name="Fedorova N."/>
            <person name="Khouri H."/>
            <person name="Bottomley S.P."/>
            <person name="Whittington R.J."/>
            <person name="Adler B."/>
            <person name="Songer J.G."/>
            <person name="Rood J.I."/>
            <person name="Paulsen I.T."/>
        </authorList>
    </citation>
    <scope>NUCLEOTIDE SEQUENCE [LARGE SCALE GENOMIC DNA]</scope>
    <source>
        <strain evidence="1 2">VCS1703A</strain>
    </source>
</reference>
<dbReference type="EMBL" id="CP000513">
    <property type="protein sequence ID" value="ABQ14350.1"/>
    <property type="molecule type" value="Genomic_DNA"/>
</dbReference>
<dbReference type="HOGENOM" id="CLU_3389143_0_0_6"/>
<name>A5EV10_DICNV</name>
<dbReference type="AlphaFoldDB" id="A5EV10"/>
<gene>
    <name evidence="1" type="ordered locus">DNO_0738</name>
</gene>
<organism evidence="1 2">
    <name type="scientific">Dichelobacter nodosus (strain VCS1703A)</name>
    <dbReference type="NCBI Taxonomy" id="246195"/>
    <lineage>
        <taxon>Bacteria</taxon>
        <taxon>Pseudomonadati</taxon>
        <taxon>Pseudomonadota</taxon>
        <taxon>Gammaproteobacteria</taxon>
        <taxon>Cardiobacteriales</taxon>
        <taxon>Cardiobacteriaceae</taxon>
        <taxon>Dichelobacter</taxon>
    </lineage>
</organism>
<accession>A5EV10</accession>
<proteinExistence type="predicted"/>
<dbReference type="STRING" id="246195.DNO_0738"/>
<dbReference type="KEGG" id="dno:DNO_0738"/>
<dbReference type="Proteomes" id="UP000000248">
    <property type="component" value="Chromosome"/>
</dbReference>
<keyword evidence="2" id="KW-1185">Reference proteome</keyword>
<evidence type="ECO:0000313" key="2">
    <source>
        <dbReference type="Proteomes" id="UP000000248"/>
    </source>
</evidence>
<protein>
    <submittedName>
        <fullName evidence="1">Uncharacterized protein</fullName>
    </submittedName>
</protein>
<evidence type="ECO:0000313" key="1">
    <source>
        <dbReference type="EMBL" id="ABQ14350.1"/>
    </source>
</evidence>